<proteinExistence type="predicted"/>
<keyword evidence="3" id="KW-1185">Reference proteome</keyword>
<sequence length="264" mass="29303">MEPPPKPRDKDAPARFKAKEAPPKPKAKEAPPKSKAKEAPPKSKPKEAPPKSKEAPPKTKDKEAPPKSKPKEAPPESKAKEAPAKPKDKEAPHKTLVLGVWHWVVYHPATLFPTVHEERFIPVGTGSVKSAPFWFFTEREERSTLFLYRVRRALLLYSLLAWVRGSDRVTLCAPHLLSDVGEVPRNNVHRTGEHAPCGAPRAQAGTYFCCWSPKDTALQAAVVPGVCWGRQMINTARPAAQRDPSHPETLRAGRVKSLTGWVER</sequence>
<dbReference type="Proteomes" id="UP001066276">
    <property type="component" value="Chromosome 7"/>
</dbReference>
<feature type="region of interest" description="Disordered" evidence="1">
    <location>
        <begin position="1"/>
        <end position="91"/>
    </location>
</feature>
<evidence type="ECO:0000256" key="1">
    <source>
        <dbReference type="SAM" id="MobiDB-lite"/>
    </source>
</evidence>
<evidence type="ECO:0000313" key="3">
    <source>
        <dbReference type="Proteomes" id="UP001066276"/>
    </source>
</evidence>
<reference evidence="2" key="1">
    <citation type="journal article" date="2022" name="bioRxiv">
        <title>Sequencing and chromosome-scale assembly of the giantPleurodeles waltlgenome.</title>
        <authorList>
            <person name="Brown T."/>
            <person name="Elewa A."/>
            <person name="Iarovenko S."/>
            <person name="Subramanian E."/>
            <person name="Araus A.J."/>
            <person name="Petzold A."/>
            <person name="Susuki M."/>
            <person name="Suzuki K.-i.T."/>
            <person name="Hayashi T."/>
            <person name="Toyoda A."/>
            <person name="Oliveira C."/>
            <person name="Osipova E."/>
            <person name="Leigh N.D."/>
            <person name="Simon A."/>
            <person name="Yun M.H."/>
        </authorList>
    </citation>
    <scope>NUCLEOTIDE SEQUENCE</scope>
    <source>
        <strain evidence="2">20211129_DDA</strain>
        <tissue evidence="2">Liver</tissue>
    </source>
</reference>
<gene>
    <name evidence="2" type="ORF">NDU88_006145</name>
</gene>
<dbReference type="AlphaFoldDB" id="A0AAV7PHG8"/>
<comment type="caution">
    <text evidence="2">The sequence shown here is derived from an EMBL/GenBank/DDBJ whole genome shotgun (WGS) entry which is preliminary data.</text>
</comment>
<organism evidence="2 3">
    <name type="scientific">Pleurodeles waltl</name>
    <name type="common">Iberian ribbed newt</name>
    <dbReference type="NCBI Taxonomy" id="8319"/>
    <lineage>
        <taxon>Eukaryota</taxon>
        <taxon>Metazoa</taxon>
        <taxon>Chordata</taxon>
        <taxon>Craniata</taxon>
        <taxon>Vertebrata</taxon>
        <taxon>Euteleostomi</taxon>
        <taxon>Amphibia</taxon>
        <taxon>Batrachia</taxon>
        <taxon>Caudata</taxon>
        <taxon>Salamandroidea</taxon>
        <taxon>Salamandridae</taxon>
        <taxon>Pleurodelinae</taxon>
        <taxon>Pleurodeles</taxon>
    </lineage>
</organism>
<evidence type="ECO:0000313" key="2">
    <source>
        <dbReference type="EMBL" id="KAJ1127752.1"/>
    </source>
</evidence>
<protein>
    <submittedName>
        <fullName evidence="2">Uncharacterized protein</fullName>
    </submittedName>
</protein>
<accession>A0AAV7PHG8</accession>
<dbReference type="EMBL" id="JANPWB010000011">
    <property type="protein sequence ID" value="KAJ1127752.1"/>
    <property type="molecule type" value="Genomic_DNA"/>
</dbReference>
<name>A0AAV7PHG8_PLEWA</name>